<evidence type="ECO:0000256" key="3">
    <source>
        <dbReference type="ARBA" id="ARBA00022525"/>
    </source>
</evidence>
<dbReference type="Proteomes" id="UP001634394">
    <property type="component" value="Unassembled WGS sequence"/>
</dbReference>
<gene>
    <name evidence="6" type="ORF">ACJMK2_042288</name>
</gene>
<dbReference type="Pfam" id="PF00151">
    <property type="entry name" value="Lipase"/>
    <property type="match status" value="1"/>
</dbReference>
<dbReference type="CDD" id="cd00707">
    <property type="entry name" value="Pancreat_lipase_like"/>
    <property type="match status" value="1"/>
</dbReference>
<dbReference type="GO" id="GO:0005576">
    <property type="term" value="C:extracellular region"/>
    <property type="evidence" value="ECO:0007669"/>
    <property type="project" value="UniProtKB-SubCell"/>
</dbReference>
<keyword evidence="7" id="KW-1185">Reference proteome</keyword>
<dbReference type="InterPro" id="IPR013818">
    <property type="entry name" value="Lipase"/>
</dbReference>
<proteinExistence type="inferred from homology"/>
<feature type="domain" description="Lipase" evidence="5">
    <location>
        <begin position="20"/>
        <end position="332"/>
    </location>
</feature>
<comment type="similarity">
    <text evidence="2 4">Belongs to the AB hydrolase superfamily. Lipase family.</text>
</comment>
<dbReference type="AlphaFoldDB" id="A0ABD3WA53"/>
<evidence type="ECO:0000259" key="5">
    <source>
        <dbReference type="Pfam" id="PF00151"/>
    </source>
</evidence>
<name>A0ABD3WA53_SINWO</name>
<dbReference type="InterPro" id="IPR029058">
    <property type="entry name" value="AB_hydrolase_fold"/>
</dbReference>
<evidence type="ECO:0000313" key="7">
    <source>
        <dbReference type="Proteomes" id="UP001634394"/>
    </source>
</evidence>
<dbReference type="Gene3D" id="3.40.50.1820">
    <property type="entry name" value="alpha/beta hydrolase"/>
    <property type="match status" value="1"/>
</dbReference>
<protein>
    <recommendedName>
        <fullName evidence="5">Lipase domain-containing protein</fullName>
    </recommendedName>
</protein>
<dbReference type="SUPFAM" id="SSF53474">
    <property type="entry name" value="alpha/beta-Hydrolases"/>
    <property type="match status" value="1"/>
</dbReference>
<dbReference type="InterPro" id="IPR000734">
    <property type="entry name" value="TAG_lipase"/>
</dbReference>
<evidence type="ECO:0000313" key="6">
    <source>
        <dbReference type="EMBL" id="KAL3869623.1"/>
    </source>
</evidence>
<dbReference type="PRINTS" id="PR00821">
    <property type="entry name" value="TAGLIPASE"/>
</dbReference>
<evidence type="ECO:0000256" key="1">
    <source>
        <dbReference type="ARBA" id="ARBA00004613"/>
    </source>
</evidence>
<reference evidence="6 7" key="1">
    <citation type="submission" date="2024-11" db="EMBL/GenBank/DDBJ databases">
        <title>Chromosome-level genome assembly of the freshwater bivalve Anodonta woodiana.</title>
        <authorList>
            <person name="Chen X."/>
        </authorList>
    </citation>
    <scope>NUCLEOTIDE SEQUENCE [LARGE SCALE GENOMIC DNA]</scope>
    <source>
        <strain evidence="6">MN2024</strain>
        <tissue evidence="6">Gills</tissue>
    </source>
</reference>
<comment type="subcellular location">
    <subcellularLocation>
        <location evidence="1">Secreted</location>
    </subcellularLocation>
</comment>
<comment type="caution">
    <text evidence="6">The sequence shown here is derived from an EMBL/GenBank/DDBJ whole genome shotgun (WGS) entry which is preliminary data.</text>
</comment>
<organism evidence="6 7">
    <name type="scientific">Sinanodonta woodiana</name>
    <name type="common">Chinese pond mussel</name>
    <name type="synonym">Anodonta woodiana</name>
    <dbReference type="NCBI Taxonomy" id="1069815"/>
    <lineage>
        <taxon>Eukaryota</taxon>
        <taxon>Metazoa</taxon>
        <taxon>Spiralia</taxon>
        <taxon>Lophotrochozoa</taxon>
        <taxon>Mollusca</taxon>
        <taxon>Bivalvia</taxon>
        <taxon>Autobranchia</taxon>
        <taxon>Heteroconchia</taxon>
        <taxon>Palaeoheterodonta</taxon>
        <taxon>Unionida</taxon>
        <taxon>Unionoidea</taxon>
        <taxon>Unionidae</taxon>
        <taxon>Unioninae</taxon>
        <taxon>Sinanodonta</taxon>
    </lineage>
</organism>
<dbReference type="InterPro" id="IPR033906">
    <property type="entry name" value="Lipase_N"/>
</dbReference>
<dbReference type="EMBL" id="JBJQND010000008">
    <property type="protein sequence ID" value="KAL3869623.1"/>
    <property type="molecule type" value="Genomic_DNA"/>
</dbReference>
<evidence type="ECO:0000256" key="4">
    <source>
        <dbReference type="RuleBase" id="RU004262"/>
    </source>
</evidence>
<keyword evidence="3" id="KW-0964">Secreted</keyword>
<evidence type="ECO:0000256" key="2">
    <source>
        <dbReference type="ARBA" id="ARBA00010701"/>
    </source>
</evidence>
<sequence length="345" mass="38357">MNESISKLVINCFIKDSYSNVCYNNIGCFKTSSPFSNSFYFEPQPPAEIDVKYMLFTRRNPVRPQILTTDAGVVRSTNFDANNDTKFIIHGYKHSDSNPWTFNMKDAILEREDVNVILVNWVKGAQKTNYAQVVANTRVVGALLALLMKTLDNVAEGNYFRRMHLIGHSLGAHVAGYAGERSPGTGRITGLDVAGTLFEGLDPVVRLDPNDAEFVDVIHTNGHGFGMKSSVGHVDFYVNGGQNQPGCENKYLTMFSEIIHHQFGVLEKSIACSHTRVYALFTESINSKCQFLSYPCLTCTTCGTGCAVMGYDAPQGNPRGDYFVNTNSNPPFCSEYLQRNEKFKP</sequence>
<accession>A0ABD3WA53</accession>
<dbReference type="PANTHER" id="PTHR11610">
    <property type="entry name" value="LIPASE"/>
    <property type="match status" value="1"/>
</dbReference>
<dbReference type="PANTHER" id="PTHR11610:SF173">
    <property type="entry name" value="LIPASE DOMAIN-CONTAINING PROTEIN-RELATED"/>
    <property type="match status" value="1"/>
</dbReference>